<dbReference type="GeneID" id="95350806"/>
<sequence>MPIRTALATAALAAAALGAAPLPATDAAAAAAAAPGRCTTGAGDTTVQVPFEGTEYAVRVHVPPRRPGGGPLPLVLTLHGSQNTGQGQLTYTGVARTADAQGFIVAAPDGAVPGGNGFIWNVPQVTPAGTRDDVAYLSRVIDTLTGALCADPARVYATGYSGGGRMASALACALPGRLAAVAPVAGLRAGRPDPADEGLPDPASCRPAEPVPVLAFHGQQDHTNPYDGGGSAAWRYPVPVALSRWAELNGCRPGATTTPVTGHVTLTTYGGCHGGAETALYTVADGGHTWPGSPYESEGNGATTREIDANTLMWQFFRRHHR</sequence>
<dbReference type="SUPFAM" id="SSF53474">
    <property type="entry name" value="alpha/beta-Hydrolases"/>
    <property type="match status" value="1"/>
</dbReference>
<evidence type="ECO:0000256" key="1">
    <source>
        <dbReference type="ARBA" id="ARBA00004613"/>
    </source>
</evidence>
<evidence type="ECO:0000256" key="8">
    <source>
        <dbReference type="SAM" id="SignalP"/>
    </source>
</evidence>
<keyword evidence="7" id="KW-0624">Polysaccharide degradation</keyword>
<reference evidence="9" key="1">
    <citation type="journal article" date="2014" name="Int. J. Syst. Evol. Microbiol.">
        <title>Complete genome sequence of Corynebacterium casei LMG S-19264T (=DSM 44701T), isolated from a smear-ripened cheese.</title>
        <authorList>
            <consortium name="US DOE Joint Genome Institute (JGI-PGF)"/>
            <person name="Walter F."/>
            <person name="Albersmeier A."/>
            <person name="Kalinowski J."/>
            <person name="Ruckert C."/>
        </authorList>
    </citation>
    <scope>NUCLEOTIDE SEQUENCE</scope>
    <source>
        <strain evidence="9">JCM 4646</strain>
    </source>
</reference>
<evidence type="ECO:0000256" key="3">
    <source>
        <dbReference type="ARBA" id="ARBA00022651"/>
    </source>
</evidence>
<dbReference type="PANTHER" id="PTHR38050">
    <property type="match status" value="1"/>
</dbReference>
<dbReference type="Proteomes" id="UP000617734">
    <property type="component" value="Unassembled WGS sequence"/>
</dbReference>
<evidence type="ECO:0000256" key="5">
    <source>
        <dbReference type="ARBA" id="ARBA00022801"/>
    </source>
</evidence>
<dbReference type="AlphaFoldDB" id="A0A919FAY9"/>
<evidence type="ECO:0000256" key="6">
    <source>
        <dbReference type="ARBA" id="ARBA00023277"/>
    </source>
</evidence>
<dbReference type="InterPro" id="IPR029058">
    <property type="entry name" value="AB_hydrolase_fold"/>
</dbReference>
<evidence type="ECO:0000313" key="9">
    <source>
        <dbReference type="EMBL" id="GHH59406.1"/>
    </source>
</evidence>
<gene>
    <name evidence="9" type="ORF">GCM10018781_02550</name>
</gene>
<evidence type="ECO:0000313" key="10">
    <source>
        <dbReference type="Proteomes" id="UP000617734"/>
    </source>
</evidence>
<keyword evidence="10" id="KW-1185">Reference proteome</keyword>
<feature type="signal peptide" evidence="8">
    <location>
        <begin position="1"/>
        <end position="19"/>
    </location>
</feature>
<dbReference type="InterPro" id="IPR043595">
    <property type="entry name" value="FaeB/C/D"/>
</dbReference>
<evidence type="ECO:0000256" key="4">
    <source>
        <dbReference type="ARBA" id="ARBA00022729"/>
    </source>
</evidence>
<comment type="caution">
    <text evidence="9">The sequence shown here is derived from an EMBL/GenBank/DDBJ whole genome shotgun (WGS) entry which is preliminary data.</text>
</comment>
<evidence type="ECO:0000256" key="2">
    <source>
        <dbReference type="ARBA" id="ARBA00022525"/>
    </source>
</evidence>
<keyword evidence="5" id="KW-0378">Hydrolase</keyword>
<dbReference type="GO" id="GO:0030600">
    <property type="term" value="F:feruloyl esterase activity"/>
    <property type="evidence" value="ECO:0007669"/>
    <property type="project" value="InterPro"/>
</dbReference>
<dbReference type="RefSeq" id="WP_190208838.1">
    <property type="nucleotide sequence ID" value="NZ_BNBO01000001.1"/>
</dbReference>
<dbReference type="Gene3D" id="3.40.50.1820">
    <property type="entry name" value="alpha/beta hydrolase"/>
    <property type="match status" value="1"/>
</dbReference>
<keyword evidence="2" id="KW-0964">Secreted</keyword>
<dbReference type="GO" id="GO:0005576">
    <property type="term" value="C:extracellular region"/>
    <property type="evidence" value="ECO:0007669"/>
    <property type="project" value="UniProtKB-SubCell"/>
</dbReference>
<dbReference type="GO" id="GO:0045493">
    <property type="term" value="P:xylan catabolic process"/>
    <property type="evidence" value="ECO:0007669"/>
    <property type="project" value="UniProtKB-KW"/>
</dbReference>
<keyword evidence="6" id="KW-0119">Carbohydrate metabolism</keyword>
<dbReference type="PANTHER" id="PTHR38050:SF2">
    <property type="entry name" value="FERULOYL ESTERASE C-RELATED"/>
    <property type="match status" value="1"/>
</dbReference>
<dbReference type="InterPro" id="IPR010126">
    <property type="entry name" value="Esterase_phb"/>
</dbReference>
<accession>A0A919FAY9</accession>
<protein>
    <submittedName>
        <fullName evidence="9">Polyhydroxybutyrate depolymerase</fullName>
    </submittedName>
</protein>
<evidence type="ECO:0000256" key="7">
    <source>
        <dbReference type="ARBA" id="ARBA00023326"/>
    </source>
</evidence>
<organism evidence="9 10">
    <name type="scientific">Kitasatospora indigofera</name>
    <dbReference type="NCBI Taxonomy" id="67307"/>
    <lineage>
        <taxon>Bacteria</taxon>
        <taxon>Bacillati</taxon>
        <taxon>Actinomycetota</taxon>
        <taxon>Actinomycetes</taxon>
        <taxon>Kitasatosporales</taxon>
        <taxon>Streptomycetaceae</taxon>
        <taxon>Kitasatospora</taxon>
    </lineage>
</organism>
<proteinExistence type="predicted"/>
<keyword evidence="4 8" id="KW-0732">Signal</keyword>
<dbReference type="Pfam" id="PF10503">
    <property type="entry name" value="Esterase_PHB"/>
    <property type="match status" value="1"/>
</dbReference>
<keyword evidence="3" id="KW-0858">Xylan degradation</keyword>
<reference evidence="9" key="2">
    <citation type="submission" date="2020-09" db="EMBL/GenBank/DDBJ databases">
        <authorList>
            <person name="Sun Q."/>
            <person name="Ohkuma M."/>
        </authorList>
    </citation>
    <scope>NUCLEOTIDE SEQUENCE</scope>
    <source>
        <strain evidence="9">JCM 4646</strain>
    </source>
</reference>
<dbReference type="EMBL" id="BNBO01000001">
    <property type="protein sequence ID" value="GHH59406.1"/>
    <property type="molecule type" value="Genomic_DNA"/>
</dbReference>
<name>A0A919FAY9_9ACTN</name>
<feature type="chain" id="PRO_5038622331" evidence="8">
    <location>
        <begin position="20"/>
        <end position="322"/>
    </location>
</feature>
<comment type="subcellular location">
    <subcellularLocation>
        <location evidence="1">Secreted</location>
    </subcellularLocation>
</comment>